<accession>A0AAX3QV04</accession>
<gene>
    <name evidence="7" type="ORF">P2T59_06795</name>
</gene>
<evidence type="ECO:0000313" key="7">
    <source>
        <dbReference type="EMBL" id="WET65689.1"/>
    </source>
</evidence>
<evidence type="ECO:0000259" key="6">
    <source>
        <dbReference type="Pfam" id="PF04932"/>
    </source>
</evidence>
<dbReference type="EMBL" id="CP120353">
    <property type="protein sequence ID" value="WET65689.1"/>
    <property type="molecule type" value="Genomic_DNA"/>
</dbReference>
<sequence>MQKYIGFDSFETKWLNEGGATTHIIWSGVRYFSFFTDASNMGANMGAATMFFGIAAFHMRSYLCRIYYLSIAILAIYAMFLSGTRGAMIVPLAGLALYTFVSKQTKTIITSSTLLLLTYVFFALTTIGNSNATIRRMRTAFTPTEDASFNVRKENQKKLASYMKYKPFGEGLGLSGDRAGERISKRFTTSIPTDSWYVKIWVETGAVGLTLYLSMIFLSIGWGGWIIAMRLRDPELKGLLTGLLCGIFGMFINAYGNSFWGQFPTMVISFTGLTFIMVGPYLDQEIQEKKSTDSNIKHHD</sequence>
<dbReference type="PANTHER" id="PTHR37422:SF13">
    <property type="entry name" value="LIPOPOLYSACCHARIDE BIOSYNTHESIS PROTEIN PA4999-RELATED"/>
    <property type="match status" value="1"/>
</dbReference>
<proteinExistence type="predicted"/>
<dbReference type="InterPro" id="IPR007016">
    <property type="entry name" value="O-antigen_ligase-rel_domated"/>
</dbReference>
<name>A0AAX3QV04_PARDI</name>
<evidence type="ECO:0000256" key="2">
    <source>
        <dbReference type="ARBA" id="ARBA00022692"/>
    </source>
</evidence>
<keyword evidence="2 5" id="KW-0812">Transmembrane</keyword>
<feature type="transmembrane region" description="Helical" evidence="5">
    <location>
        <begin position="108"/>
        <end position="128"/>
    </location>
</feature>
<feature type="transmembrane region" description="Helical" evidence="5">
    <location>
        <begin position="66"/>
        <end position="88"/>
    </location>
</feature>
<feature type="transmembrane region" description="Helical" evidence="5">
    <location>
        <begin position="206"/>
        <end position="227"/>
    </location>
</feature>
<dbReference type="Pfam" id="PF04932">
    <property type="entry name" value="Wzy_C"/>
    <property type="match status" value="1"/>
</dbReference>
<dbReference type="AlphaFoldDB" id="A0AAX3QV04"/>
<protein>
    <submittedName>
        <fullName evidence="7">O-antigen ligase family protein</fullName>
    </submittedName>
</protein>
<dbReference type="GO" id="GO:0016874">
    <property type="term" value="F:ligase activity"/>
    <property type="evidence" value="ECO:0007669"/>
    <property type="project" value="UniProtKB-KW"/>
</dbReference>
<reference evidence="7" key="1">
    <citation type="submission" date="2023-03" db="EMBL/GenBank/DDBJ databases">
        <title>Parabacteroides distasonis, a bacteria resistant against UC.</title>
        <authorList>
            <person name="Dai W."/>
        </authorList>
    </citation>
    <scope>NUCLEOTIDE SEQUENCE</scope>
    <source>
        <strain evidence="7">F1-28</strain>
    </source>
</reference>
<feature type="transmembrane region" description="Helical" evidence="5">
    <location>
        <begin position="239"/>
        <end position="256"/>
    </location>
</feature>
<dbReference type="GO" id="GO:0016020">
    <property type="term" value="C:membrane"/>
    <property type="evidence" value="ECO:0007669"/>
    <property type="project" value="UniProtKB-SubCell"/>
</dbReference>
<dbReference type="PANTHER" id="PTHR37422">
    <property type="entry name" value="TEICHURONIC ACID BIOSYNTHESIS PROTEIN TUAE"/>
    <property type="match status" value="1"/>
</dbReference>
<evidence type="ECO:0000313" key="8">
    <source>
        <dbReference type="Proteomes" id="UP001221009"/>
    </source>
</evidence>
<feature type="transmembrane region" description="Helical" evidence="5">
    <location>
        <begin position="41"/>
        <end position="59"/>
    </location>
</feature>
<keyword evidence="4 5" id="KW-0472">Membrane</keyword>
<evidence type="ECO:0000256" key="4">
    <source>
        <dbReference type="ARBA" id="ARBA00023136"/>
    </source>
</evidence>
<keyword evidence="7" id="KW-0436">Ligase</keyword>
<comment type="subcellular location">
    <subcellularLocation>
        <location evidence="1">Membrane</location>
        <topology evidence="1">Multi-pass membrane protein</topology>
    </subcellularLocation>
</comment>
<dbReference type="Proteomes" id="UP001221009">
    <property type="component" value="Chromosome"/>
</dbReference>
<organism evidence="7 8">
    <name type="scientific">Parabacteroides distasonis</name>
    <dbReference type="NCBI Taxonomy" id="823"/>
    <lineage>
        <taxon>Bacteria</taxon>
        <taxon>Pseudomonadati</taxon>
        <taxon>Bacteroidota</taxon>
        <taxon>Bacteroidia</taxon>
        <taxon>Bacteroidales</taxon>
        <taxon>Tannerellaceae</taxon>
        <taxon>Parabacteroides</taxon>
    </lineage>
</organism>
<dbReference type="InterPro" id="IPR051533">
    <property type="entry name" value="WaaL-like"/>
</dbReference>
<evidence type="ECO:0000256" key="3">
    <source>
        <dbReference type="ARBA" id="ARBA00022989"/>
    </source>
</evidence>
<keyword evidence="3 5" id="KW-1133">Transmembrane helix</keyword>
<evidence type="ECO:0000256" key="5">
    <source>
        <dbReference type="SAM" id="Phobius"/>
    </source>
</evidence>
<feature type="domain" description="O-antigen ligase-related" evidence="6">
    <location>
        <begin position="72"/>
        <end position="213"/>
    </location>
</feature>
<evidence type="ECO:0000256" key="1">
    <source>
        <dbReference type="ARBA" id="ARBA00004141"/>
    </source>
</evidence>